<evidence type="ECO:0000313" key="3">
    <source>
        <dbReference type="Proteomes" id="UP000230790"/>
    </source>
</evidence>
<sequence>MDLVRAAPAAAKLIAARVARYLPLVAAVVLFLAFALRQLHLPGFYYDEALDLAPMLDVMQGRQPELLRGIGIGRFPVMLLDYMGSLGGYLTLPFMGVFGPGYVAARAQPIFFSCVTIVLAWWLAHRWFGYGVAGLATLLLAVNPSFIWFSRQGISVTSVMTVCSIGSLLLLDAVIRRERREPRIEHRGPSATRRGLSSASRLLALSAGALIGLGLWAKLLFLRWVIVLLVIGAVMWFTRSRAARRLQSQRECLAALAPALGWTAVGALLGASPLIYYNIVGLIRDGQAWTVTLLLDSLVRPTQQFGVNNLDFFHNIQKAVDDARVFVDGSYFWYNGVPFGNVYAVPTLILSATVGGALAIIRGRGLGDQPPAQQGKRDASRLFFAVLASIATLVVLGAFTVSGLWSTHQFIMLPLPQWVVACAAVWLAEFVTGGVTRGQRVTETKRNRLVASLPPLLVCLLLALPFSRDVWVNEQHHATLARTGGTGRFSDAIYKLADWLDANAVHQPVALDWGIEKNLRVLTADRVRPIEIFGFSEQADEGFRRRAAEMLQDPNRRYIVLWERFAVYNRRKDFTEIANRMGRQVVEAFIAHERSGLPVYVVLEAR</sequence>
<keyword evidence="1" id="KW-1133">Transmembrane helix</keyword>
<protein>
    <recommendedName>
        <fullName evidence="4">Glycosyltransferase RgtA/B/C/D-like domain-containing protein</fullName>
    </recommendedName>
</protein>
<dbReference type="Proteomes" id="UP000230790">
    <property type="component" value="Unassembled WGS sequence"/>
</dbReference>
<feature type="transmembrane region" description="Helical" evidence="1">
    <location>
        <begin position="221"/>
        <end position="238"/>
    </location>
</feature>
<feature type="transmembrane region" description="Helical" evidence="1">
    <location>
        <begin position="417"/>
        <end position="436"/>
    </location>
</feature>
<proteinExistence type="predicted"/>
<feature type="transmembrane region" description="Helical" evidence="1">
    <location>
        <begin position="259"/>
        <end position="279"/>
    </location>
</feature>
<name>A0A2M8QB19_9CHLR</name>
<gene>
    <name evidence="2" type="ORF">CUN48_10900</name>
</gene>
<feature type="transmembrane region" description="Helical" evidence="1">
    <location>
        <begin position="382"/>
        <end position="405"/>
    </location>
</feature>
<keyword evidence="1" id="KW-0472">Membrane</keyword>
<feature type="transmembrane region" description="Helical" evidence="1">
    <location>
        <begin position="342"/>
        <end position="361"/>
    </location>
</feature>
<keyword evidence="1" id="KW-0812">Transmembrane</keyword>
<evidence type="ECO:0000256" key="1">
    <source>
        <dbReference type="SAM" id="Phobius"/>
    </source>
</evidence>
<reference evidence="2 3" key="1">
    <citation type="submission" date="2017-11" db="EMBL/GenBank/DDBJ databases">
        <title>Evolution of Phototrophy in the Chloroflexi Phylum Driven by Horizontal Gene Transfer.</title>
        <authorList>
            <person name="Ward L.M."/>
            <person name="Hemp J."/>
            <person name="Shih P.M."/>
            <person name="Mcglynn S.E."/>
            <person name="Fischer W."/>
        </authorList>
    </citation>
    <scope>NUCLEOTIDE SEQUENCE [LARGE SCALE GENOMIC DNA]</scope>
    <source>
        <strain evidence="2">JP3_7</strain>
    </source>
</reference>
<feature type="transmembrane region" description="Helical" evidence="1">
    <location>
        <begin position="448"/>
        <end position="466"/>
    </location>
</feature>
<accession>A0A2M8QB19</accession>
<organism evidence="2 3">
    <name type="scientific">Candidatus Thermofonsia Clade 3 bacterium</name>
    <dbReference type="NCBI Taxonomy" id="2364212"/>
    <lineage>
        <taxon>Bacteria</taxon>
        <taxon>Bacillati</taxon>
        <taxon>Chloroflexota</taxon>
        <taxon>Candidatus Thermofontia</taxon>
        <taxon>Candidatus Thermofonsia Clade 3</taxon>
    </lineage>
</organism>
<feature type="transmembrane region" description="Helical" evidence="1">
    <location>
        <begin position="21"/>
        <end position="40"/>
    </location>
</feature>
<feature type="transmembrane region" description="Helical" evidence="1">
    <location>
        <begin position="155"/>
        <end position="175"/>
    </location>
</feature>
<evidence type="ECO:0000313" key="2">
    <source>
        <dbReference type="EMBL" id="PJF46997.1"/>
    </source>
</evidence>
<evidence type="ECO:0008006" key="4">
    <source>
        <dbReference type="Google" id="ProtNLM"/>
    </source>
</evidence>
<comment type="caution">
    <text evidence="2">The sequence shown here is derived from an EMBL/GenBank/DDBJ whole genome shotgun (WGS) entry which is preliminary data.</text>
</comment>
<dbReference type="EMBL" id="PGTN01000075">
    <property type="protein sequence ID" value="PJF46997.1"/>
    <property type="molecule type" value="Genomic_DNA"/>
</dbReference>
<dbReference type="AlphaFoldDB" id="A0A2M8QB19"/>
<feature type="transmembrane region" description="Helical" evidence="1">
    <location>
        <begin position="130"/>
        <end position="149"/>
    </location>
</feature>
<feature type="transmembrane region" description="Helical" evidence="1">
    <location>
        <begin position="196"/>
        <end position="215"/>
    </location>
</feature>